<evidence type="ECO:0000313" key="3">
    <source>
        <dbReference type="Proteomes" id="UP001150924"/>
    </source>
</evidence>
<evidence type="ECO:0000256" key="1">
    <source>
        <dbReference type="SAM" id="MobiDB-lite"/>
    </source>
</evidence>
<feature type="compositionally biased region" description="Polar residues" evidence="1">
    <location>
        <begin position="168"/>
        <end position="178"/>
    </location>
</feature>
<protein>
    <submittedName>
        <fullName evidence="2">DUF899 family protein</fullName>
    </submittedName>
</protein>
<feature type="compositionally biased region" description="Low complexity" evidence="1">
    <location>
        <begin position="217"/>
        <end position="229"/>
    </location>
</feature>
<keyword evidence="3" id="KW-1185">Reference proteome</keyword>
<proteinExistence type="predicted"/>
<feature type="compositionally biased region" description="Basic and acidic residues" evidence="1">
    <location>
        <begin position="235"/>
        <end position="246"/>
    </location>
</feature>
<name>A0A9X3F2D3_9BACT</name>
<comment type="caution">
    <text evidence="2">The sequence shown here is derived from an EMBL/GenBank/DDBJ whole genome shotgun (WGS) entry which is preliminary data.</text>
</comment>
<sequence length="263" mass="29421">MFEREGDAVYHTYSTYGRGFEPVMTTYAISTSRRWAGRRRGSSSRWRGCATTTATTGCDFRAGLEGHVWIDMPYENVRTDMLLRTLTARRRTAGRSAARRPRPRARRGSGRRRPGRGRRRWGRRSRGGPRTRRGRPRPPPTARSCRRSRAAAPRRLDLGADLVGRRSTVPSIGATTVTRPGRLGPSTRSRGGRGGRRRGRPRARRGRSGGRARGRCRTASSAPGGPALARRARLARRDAPGRDVTPRARLRGGQFVEMREPTR</sequence>
<accession>A0A9X3F2D3</accession>
<feature type="compositionally biased region" description="Basic residues" evidence="1">
    <location>
        <begin position="190"/>
        <end position="216"/>
    </location>
</feature>
<dbReference type="EMBL" id="JAPNKE010000002">
    <property type="protein sequence ID" value="MCY1014055.1"/>
    <property type="molecule type" value="Genomic_DNA"/>
</dbReference>
<organism evidence="2 3">
    <name type="scientific">Nannocystis pusilla</name>
    <dbReference type="NCBI Taxonomy" id="889268"/>
    <lineage>
        <taxon>Bacteria</taxon>
        <taxon>Pseudomonadati</taxon>
        <taxon>Myxococcota</taxon>
        <taxon>Polyangia</taxon>
        <taxon>Nannocystales</taxon>
        <taxon>Nannocystaceae</taxon>
        <taxon>Nannocystis</taxon>
    </lineage>
</organism>
<dbReference type="Proteomes" id="UP001150924">
    <property type="component" value="Unassembled WGS sequence"/>
</dbReference>
<dbReference type="RefSeq" id="WP_267778859.1">
    <property type="nucleotide sequence ID" value="NZ_JAPNKE010000002.1"/>
</dbReference>
<feature type="compositionally biased region" description="Low complexity" evidence="1">
    <location>
        <begin position="179"/>
        <end position="189"/>
    </location>
</feature>
<evidence type="ECO:0000313" key="2">
    <source>
        <dbReference type="EMBL" id="MCY1014055.1"/>
    </source>
</evidence>
<gene>
    <name evidence="2" type="ORF">OV079_52765</name>
</gene>
<reference evidence="2" key="1">
    <citation type="submission" date="2022-11" db="EMBL/GenBank/DDBJ databases">
        <title>Minimal conservation of predation-associated metabolite biosynthetic gene clusters underscores biosynthetic potential of Myxococcota including descriptions for ten novel species: Archangium lansinium sp. nov., Myxococcus landrumus sp. nov., Nannocystis bai.</title>
        <authorList>
            <person name="Ahearne A."/>
            <person name="Stevens C."/>
            <person name="Phillips K."/>
        </authorList>
    </citation>
    <scope>NUCLEOTIDE SEQUENCE</scope>
    <source>
        <strain evidence="2">Na p29</strain>
    </source>
</reference>
<dbReference type="AlphaFoldDB" id="A0A9X3F2D3"/>
<feature type="region of interest" description="Disordered" evidence="1">
    <location>
        <begin position="89"/>
        <end position="263"/>
    </location>
</feature>
<feature type="compositionally biased region" description="Basic residues" evidence="1">
    <location>
        <begin position="89"/>
        <end position="136"/>
    </location>
</feature>